<gene>
    <name evidence="3" type="ORF">CHH28_16715</name>
</gene>
<protein>
    <submittedName>
        <fullName evidence="3">Uncharacterized protein</fullName>
    </submittedName>
</protein>
<dbReference type="AlphaFoldDB" id="A0A222FMG4"/>
<dbReference type="KEGG" id="bsan:CHH28_16715"/>
<keyword evidence="2" id="KW-1133">Transmembrane helix</keyword>
<evidence type="ECO:0000313" key="4">
    <source>
        <dbReference type="Proteomes" id="UP000202440"/>
    </source>
</evidence>
<evidence type="ECO:0000256" key="2">
    <source>
        <dbReference type="SAM" id="Phobius"/>
    </source>
</evidence>
<sequence length="361" mass="39947">MIDLPKISIRNIAYHFSWMTIGALFYWLIPQLFQVNGVGAFVTVALGVSALSIIVWRASRPRPFNDETQGDGLFDPIIIVSVVVLLLLAFYCSWFLIGHGKSPSGSVSDWAAFGDFFGGVLNPIIAGVGLILLLKTLKQNEKALQQAERMIEQGNDALSQNADELKASRAELARAAEAQLRSFELETARDERKLLAMRIGAVSENLKSFVEYRFTSSFIDVDPSSIAYVSTLTQKGNFVKIFVENDQSFCRYIDEMISVFASLEFEISSAVGFKSDITISCEFSSAWRSSQHARNFIKSLSAGKIVVEAMPSEEEMCNASTSDLPYLTSSVSIGHGQVQMWLDVLDKVDDSLSLATKPPWF</sequence>
<organism evidence="3 4">
    <name type="scientific">Bacterioplanes sanyensis</name>
    <dbReference type="NCBI Taxonomy" id="1249553"/>
    <lineage>
        <taxon>Bacteria</taxon>
        <taxon>Pseudomonadati</taxon>
        <taxon>Pseudomonadota</taxon>
        <taxon>Gammaproteobacteria</taxon>
        <taxon>Oceanospirillales</taxon>
        <taxon>Oceanospirillaceae</taxon>
        <taxon>Bacterioplanes</taxon>
    </lineage>
</organism>
<feature type="transmembrane region" description="Helical" evidence="2">
    <location>
        <begin position="116"/>
        <end position="134"/>
    </location>
</feature>
<accession>A0A222FMG4</accession>
<feature type="coiled-coil region" evidence="1">
    <location>
        <begin position="130"/>
        <end position="193"/>
    </location>
</feature>
<keyword evidence="2" id="KW-0472">Membrane</keyword>
<feature type="transmembrane region" description="Helical" evidence="2">
    <location>
        <begin position="12"/>
        <end position="29"/>
    </location>
</feature>
<feature type="transmembrane region" description="Helical" evidence="2">
    <location>
        <begin position="77"/>
        <end position="96"/>
    </location>
</feature>
<keyword evidence="4" id="KW-1185">Reference proteome</keyword>
<dbReference type="Proteomes" id="UP000202440">
    <property type="component" value="Chromosome"/>
</dbReference>
<evidence type="ECO:0000313" key="3">
    <source>
        <dbReference type="EMBL" id="ASP40217.1"/>
    </source>
</evidence>
<proteinExistence type="predicted"/>
<reference evidence="3 4" key="1">
    <citation type="submission" date="2017-07" db="EMBL/GenBank/DDBJ databases">
        <title>Annotated genome sequence of Bacterioplanes sanyensis isolated from Red Sea.</title>
        <authorList>
            <person name="Rehman Z.U."/>
        </authorList>
    </citation>
    <scope>NUCLEOTIDE SEQUENCE [LARGE SCALE GENOMIC DNA]</scope>
    <source>
        <strain evidence="3 4">NV9</strain>
    </source>
</reference>
<keyword evidence="2" id="KW-0812">Transmembrane</keyword>
<dbReference type="EMBL" id="CP022530">
    <property type="protein sequence ID" value="ASP40217.1"/>
    <property type="molecule type" value="Genomic_DNA"/>
</dbReference>
<feature type="transmembrane region" description="Helical" evidence="2">
    <location>
        <begin position="35"/>
        <end position="56"/>
    </location>
</feature>
<name>A0A222FMG4_9GAMM</name>
<evidence type="ECO:0000256" key="1">
    <source>
        <dbReference type="SAM" id="Coils"/>
    </source>
</evidence>
<keyword evidence="1" id="KW-0175">Coiled coil</keyword>